<dbReference type="InterPro" id="IPR056362">
    <property type="entry name" value="AtuA-like_ferredoxin_dom"/>
</dbReference>
<feature type="domain" description="AtuA-like ferredoxin-fold" evidence="1">
    <location>
        <begin position="13"/>
        <end position="58"/>
    </location>
</feature>
<name>A0A381WZZ4_9ZZZZ</name>
<reference evidence="2" key="1">
    <citation type="submission" date="2018-05" db="EMBL/GenBank/DDBJ databases">
        <authorList>
            <person name="Lanie J.A."/>
            <person name="Ng W.-L."/>
            <person name="Kazmierczak K.M."/>
            <person name="Andrzejewski T.M."/>
            <person name="Davidsen T.M."/>
            <person name="Wayne K.J."/>
            <person name="Tettelin H."/>
            <person name="Glass J.I."/>
            <person name="Rusch D."/>
            <person name="Podicherti R."/>
            <person name="Tsui H.-C.T."/>
            <person name="Winkler M.E."/>
        </authorList>
    </citation>
    <scope>NUCLEOTIDE SEQUENCE</scope>
</reference>
<organism evidence="2">
    <name type="scientific">marine metagenome</name>
    <dbReference type="NCBI Taxonomy" id="408172"/>
    <lineage>
        <taxon>unclassified sequences</taxon>
        <taxon>metagenomes</taxon>
        <taxon>ecological metagenomes</taxon>
    </lineage>
</organism>
<protein>
    <recommendedName>
        <fullName evidence="1">AtuA-like ferredoxin-fold domain-containing protein</fullName>
    </recommendedName>
</protein>
<dbReference type="AlphaFoldDB" id="A0A381WZZ4"/>
<sequence length="61" mass="6775">MHQEFGGILRGLIKRYELPNLHGLNFVMDQALEGGVNESLNLDGHGKSWSTMILALTIKLP</sequence>
<proteinExistence type="predicted"/>
<evidence type="ECO:0000313" key="2">
    <source>
        <dbReference type="EMBL" id="SVA57543.1"/>
    </source>
</evidence>
<accession>A0A381WZZ4</accession>
<gene>
    <name evidence="2" type="ORF">METZ01_LOCUS110397</name>
</gene>
<dbReference type="EMBL" id="UINC01013293">
    <property type="protein sequence ID" value="SVA57543.1"/>
    <property type="molecule type" value="Genomic_DNA"/>
</dbReference>
<dbReference type="Pfam" id="PF23544">
    <property type="entry name" value="AtuA_ferredoxin"/>
    <property type="match status" value="1"/>
</dbReference>
<evidence type="ECO:0000259" key="1">
    <source>
        <dbReference type="Pfam" id="PF23544"/>
    </source>
</evidence>